<protein>
    <submittedName>
        <fullName evidence="1">Uncharacterized protein</fullName>
    </submittedName>
</protein>
<dbReference type="Proteomes" id="UP000057737">
    <property type="component" value="Unassembled WGS sequence"/>
</dbReference>
<proteinExistence type="predicted"/>
<dbReference type="AlphaFoldDB" id="A0A125Q6P5"/>
<gene>
    <name evidence="1" type="ORF">AS156_19050</name>
</gene>
<dbReference type="OrthoDB" id="8237694at2"/>
<evidence type="ECO:0000313" key="2">
    <source>
        <dbReference type="Proteomes" id="UP000057737"/>
    </source>
</evidence>
<keyword evidence="2" id="KW-1185">Reference proteome</keyword>
<sequence>MPAKGRTTATNPQPLEREDILNPQAISTLSAGAVSAMSAVGAAVIKKNKAALRKNADWFWHTFAKCEAKAARLAEEAARDPEAWGDATFVETYARQLPKLLTAALEAHEKALEGK</sequence>
<dbReference type="EMBL" id="LNCU01000107">
    <property type="protein sequence ID" value="KWV48560.1"/>
    <property type="molecule type" value="Genomic_DNA"/>
</dbReference>
<accession>A0A125Q6P5</accession>
<comment type="caution">
    <text evidence="1">The sequence shown here is derived from an EMBL/GenBank/DDBJ whole genome shotgun (WGS) entry which is preliminary data.</text>
</comment>
<reference evidence="1 2" key="1">
    <citation type="submission" date="2015-11" db="EMBL/GenBank/DDBJ databases">
        <title>Draft Genome Sequence of the Strain BR 10303 (Bradyrhizobium sp.) isolated from nodules of Centrolobium paraense.</title>
        <authorList>
            <person name="Zelli J.E."/>
            <person name="Simoes-Araujo J.L."/>
            <person name="Barauna A.C."/>
            <person name="Silva K."/>
        </authorList>
    </citation>
    <scope>NUCLEOTIDE SEQUENCE [LARGE SCALE GENOMIC DNA]</scope>
    <source>
        <strain evidence="1 2">BR 10303</strain>
    </source>
</reference>
<organism evidence="1 2">
    <name type="scientific">Bradyrhizobium macuxiense</name>
    <dbReference type="NCBI Taxonomy" id="1755647"/>
    <lineage>
        <taxon>Bacteria</taxon>
        <taxon>Pseudomonadati</taxon>
        <taxon>Pseudomonadota</taxon>
        <taxon>Alphaproteobacteria</taxon>
        <taxon>Hyphomicrobiales</taxon>
        <taxon>Nitrobacteraceae</taxon>
        <taxon>Bradyrhizobium</taxon>
    </lineage>
</organism>
<evidence type="ECO:0000313" key="1">
    <source>
        <dbReference type="EMBL" id="KWV48560.1"/>
    </source>
</evidence>
<dbReference type="RefSeq" id="WP_066513587.1">
    <property type="nucleotide sequence ID" value="NZ_LNCU01000107.1"/>
</dbReference>
<name>A0A125Q6P5_9BRAD</name>